<reference evidence="10 11" key="1">
    <citation type="submission" date="2019-12" db="EMBL/GenBank/DDBJ databases">
        <title>Microbes associate with the intestines of laboratory mice.</title>
        <authorList>
            <person name="Navarre W."/>
            <person name="Wong E."/>
        </authorList>
    </citation>
    <scope>NUCLEOTIDE SEQUENCE [LARGE SCALE GENOMIC DNA]</scope>
    <source>
        <strain evidence="10 11">NM82_D38</strain>
    </source>
</reference>
<dbReference type="EMBL" id="WSRP01000034">
    <property type="protein sequence ID" value="MVX57527.1"/>
    <property type="molecule type" value="Genomic_DNA"/>
</dbReference>
<protein>
    <recommendedName>
        <fullName evidence="2">DNA polymerase III subunit delta</fullName>
        <ecNumber evidence="1">2.7.7.7</ecNumber>
    </recommendedName>
</protein>
<proteinExistence type="inferred from homology"/>
<evidence type="ECO:0000256" key="2">
    <source>
        <dbReference type="ARBA" id="ARBA00017703"/>
    </source>
</evidence>
<dbReference type="SUPFAM" id="SSF52540">
    <property type="entry name" value="P-loop containing nucleoside triphosphate hydrolases"/>
    <property type="match status" value="1"/>
</dbReference>
<dbReference type="Gene3D" id="1.20.272.10">
    <property type="match status" value="1"/>
</dbReference>
<dbReference type="InterPro" id="IPR027417">
    <property type="entry name" value="P-loop_NTPase"/>
</dbReference>
<accession>A0A6L6YIR1</accession>
<comment type="similarity">
    <text evidence="7">Belongs to the DNA polymerase HolA subunit family.</text>
</comment>
<evidence type="ECO:0000313" key="10">
    <source>
        <dbReference type="EMBL" id="MVX57527.1"/>
    </source>
</evidence>
<dbReference type="EC" id="2.7.7.7" evidence="1"/>
<dbReference type="InterPro" id="IPR005790">
    <property type="entry name" value="DNA_polIII_delta"/>
</dbReference>
<dbReference type="GO" id="GO:0006261">
    <property type="term" value="P:DNA-templated DNA replication"/>
    <property type="evidence" value="ECO:0007669"/>
    <property type="project" value="TreeGrafter"/>
</dbReference>
<dbReference type="AlphaFoldDB" id="A0A6L6YIR1"/>
<evidence type="ECO:0000256" key="6">
    <source>
        <dbReference type="ARBA" id="ARBA00022932"/>
    </source>
</evidence>
<dbReference type="CDD" id="cd18138">
    <property type="entry name" value="HLD_clamp_pol_III_delta"/>
    <property type="match status" value="1"/>
</dbReference>
<dbReference type="PANTHER" id="PTHR34388:SF1">
    <property type="entry name" value="DNA POLYMERASE III SUBUNIT DELTA"/>
    <property type="match status" value="1"/>
</dbReference>
<evidence type="ECO:0000256" key="5">
    <source>
        <dbReference type="ARBA" id="ARBA00022705"/>
    </source>
</evidence>
<dbReference type="GO" id="GO:0003677">
    <property type="term" value="F:DNA binding"/>
    <property type="evidence" value="ECO:0007669"/>
    <property type="project" value="InterPro"/>
</dbReference>
<evidence type="ECO:0000256" key="3">
    <source>
        <dbReference type="ARBA" id="ARBA00022679"/>
    </source>
</evidence>
<dbReference type="Pfam" id="PF06144">
    <property type="entry name" value="DNA_pol3_delta"/>
    <property type="match status" value="1"/>
</dbReference>
<comment type="caution">
    <text evidence="10">The sequence shown here is derived from an EMBL/GenBank/DDBJ whole genome shotgun (WGS) entry which is preliminary data.</text>
</comment>
<evidence type="ECO:0000256" key="4">
    <source>
        <dbReference type="ARBA" id="ARBA00022695"/>
    </source>
</evidence>
<keyword evidence="5" id="KW-0235">DNA replication</keyword>
<dbReference type="GO" id="GO:0009360">
    <property type="term" value="C:DNA polymerase III complex"/>
    <property type="evidence" value="ECO:0007669"/>
    <property type="project" value="InterPro"/>
</dbReference>
<comment type="catalytic activity">
    <reaction evidence="8">
        <text>DNA(n) + a 2'-deoxyribonucleoside 5'-triphosphate = DNA(n+1) + diphosphate</text>
        <dbReference type="Rhea" id="RHEA:22508"/>
        <dbReference type="Rhea" id="RHEA-COMP:17339"/>
        <dbReference type="Rhea" id="RHEA-COMP:17340"/>
        <dbReference type="ChEBI" id="CHEBI:33019"/>
        <dbReference type="ChEBI" id="CHEBI:61560"/>
        <dbReference type="ChEBI" id="CHEBI:173112"/>
        <dbReference type="EC" id="2.7.7.7"/>
    </reaction>
</comment>
<feature type="domain" description="DNA polymerase III delta N-terminal" evidence="9">
    <location>
        <begin position="24"/>
        <end position="141"/>
    </location>
</feature>
<dbReference type="SUPFAM" id="SSF48019">
    <property type="entry name" value="post-AAA+ oligomerization domain-like"/>
    <property type="match status" value="1"/>
</dbReference>
<keyword evidence="6" id="KW-0239">DNA-directed DNA polymerase</keyword>
<keyword evidence="11" id="KW-1185">Reference proteome</keyword>
<dbReference type="InterPro" id="IPR008921">
    <property type="entry name" value="DNA_pol3_clamp-load_cplx_C"/>
</dbReference>
<dbReference type="GO" id="GO:0003887">
    <property type="term" value="F:DNA-directed DNA polymerase activity"/>
    <property type="evidence" value="ECO:0007669"/>
    <property type="project" value="UniProtKB-KW"/>
</dbReference>
<dbReference type="OrthoDB" id="9770982at2"/>
<evidence type="ECO:0000256" key="8">
    <source>
        <dbReference type="ARBA" id="ARBA00049244"/>
    </source>
</evidence>
<keyword evidence="3 10" id="KW-0808">Transferase</keyword>
<dbReference type="Proteomes" id="UP000472580">
    <property type="component" value="Unassembled WGS sequence"/>
</dbReference>
<name>A0A6L6YIR1_9BURK</name>
<sequence length="336" mass="37494">MAVRNSVDQLLKSKAGGALPPLWFILGDEPLLAIEAQDSIRRAAFANGYTERKSFSFEGNADYSELYEALGDMSLFGEKSLIEVTFPRSTIGRNGPEAVKAMIKAADETKIVVVSLLQYDWTTEKKDWFIALKNNAKLISAEPIPRNRLPLWITERIQAVSGQALSAEAADFIAEKTEGNLLATLQEIQKLTLLCQKPEIDLNDVIDAVSDVSRFDQEALFIAFLEGDAGRVSKIIDSLEAENIQIPSFLWRLSDDVRRMILHKQGRKFSSFGIDSNHIFALKKAAGRTTLKRLELILHRLSEVDRLSKGLFVEKSDGNAWQELKAACLLLAAKKR</sequence>
<keyword evidence="4 10" id="KW-0548">Nucleotidyltransferase</keyword>
<evidence type="ECO:0000259" key="9">
    <source>
        <dbReference type="Pfam" id="PF06144"/>
    </source>
</evidence>
<evidence type="ECO:0000313" key="11">
    <source>
        <dbReference type="Proteomes" id="UP000472580"/>
    </source>
</evidence>
<evidence type="ECO:0000256" key="7">
    <source>
        <dbReference type="ARBA" id="ARBA00034754"/>
    </source>
</evidence>
<gene>
    <name evidence="10" type="primary">holA</name>
    <name evidence="10" type="ORF">E5987_10005</name>
</gene>
<evidence type="ECO:0000256" key="1">
    <source>
        <dbReference type="ARBA" id="ARBA00012417"/>
    </source>
</evidence>
<dbReference type="InterPro" id="IPR010372">
    <property type="entry name" value="DNA_pol3_delta_N"/>
</dbReference>
<dbReference type="NCBIfam" id="TIGR01128">
    <property type="entry name" value="holA"/>
    <property type="match status" value="1"/>
</dbReference>
<dbReference type="Gene3D" id="1.10.8.60">
    <property type="match status" value="1"/>
</dbReference>
<dbReference type="RefSeq" id="WP_160335947.1">
    <property type="nucleotide sequence ID" value="NZ_WSRP01000034.1"/>
</dbReference>
<organism evidence="10 11">
    <name type="scientific">Parasutterella muris</name>
    <dbReference type="NCBI Taxonomy" id="2565572"/>
    <lineage>
        <taxon>Bacteria</taxon>
        <taxon>Pseudomonadati</taxon>
        <taxon>Pseudomonadota</taxon>
        <taxon>Betaproteobacteria</taxon>
        <taxon>Burkholderiales</taxon>
        <taxon>Sutterellaceae</taxon>
        <taxon>Parasutterella</taxon>
    </lineage>
</organism>
<dbReference type="PANTHER" id="PTHR34388">
    <property type="entry name" value="DNA POLYMERASE III SUBUNIT DELTA"/>
    <property type="match status" value="1"/>
</dbReference>
<dbReference type="Gene3D" id="3.40.50.300">
    <property type="entry name" value="P-loop containing nucleotide triphosphate hydrolases"/>
    <property type="match status" value="1"/>
</dbReference>